<evidence type="ECO:0000256" key="1">
    <source>
        <dbReference type="SAM" id="MobiDB-lite"/>
    </source>
</evidence>
<evidence type="ECO:0000313" key="4">
    <source>
        <dbReference type="Proteomes" id="UP001515480"/>
    </source>
</evidence>
<sequence>MPFQLYPQLPAGYSNHGVVKDELFKQLIDARAPEMSDEQRRQRVAGLTEAWRAEGLCLSSPPTGLNHGGGGRMGSSFDAQRLILLAREQGVEDAMIEEVYHANHTRDECLSDWGVLLRCAERAGVRGAEAALHGGWGVKQTLAKIEEYKAMGISAVPVIVLHSFNESIVGAPLASGAPEVSFLRQALAHLLTTGRLPWADSPQPLPLPQPPTNWSPRATAPPAPAPPPLPSPPLPAPPRPSAPLAAAAPPESGGAHARVLRLLGCSAAPANVLGGSLRRSRERPHAFVVEADFVTCTQ</sequence>
<proteinExistence type="predicted"/>
<dbReference type="AlphaFoldDB" id="A0AB34JTS4"/>
<evidence type="ECO:0000313" key="3">
    <source>
        <dbReference type="EMBL" id="KAL1524422.1"/>
    </source>
</evidence>
<reference evidence="3 4" key="1">
    <citation type="journal article" date="2024" name="Science">
        <title>Giant polyketide synthase enzymes in the biosynthesis of giant marine polyether toxins.</title>
        <authorList>
            <person name="Fallon T.R."/>
            <person name="Shende V.V."/>
            <person name="Wierzbicki I.H."/>
            <person name="Pendleton A.L."/>
            <person name="Watervoot N.F."/>
            <person name="Auber R.P."/>
            <person name="Gonzalez D.J."/>
            <person name="Wisecaver J.H."/>
            <person name="Moore B.S."/>
        </authorList>
    </citation>
    <scope>NUCLEOTIDE SEQUENCE [LARGE SCALE GENOMIC DNA]</scope>
    <source>
        <strain evidence="3 4">12B1</strain>
    </source>
</reference>
<dbReference type="InterPro" id="IPR001853">
    <property type="entry name" value="DSBA-like_thioredoxin_dom"/>
</dbReference>
<dbReference type="Proteomes" id="UP001515480">
    <property type="component" value="Unassembled WGS sequence"/>
</dbReference>
<dbReference type="Gene3D" id="3.40.30.10">
    <property type="entry name" value="Glutaredoxin"/>
    <property type="match status" value="1"/>
</dbReference>
<feature type="region of interest" description="Disordered" evidence="1">
    <location>
        <begin position="201"/>
        <end position="251"/>
    </location>
</feature>
<accession>A0AB34JTS4</accession>
<feature type="compositionally biased region" description="Pro residues" evidence="1">
    <location>
        <begin position="203"/>
        <end position="241"/>
    </location>
</feature>
<dbReference type="Pfam" id="PF01323">
    <property type="entry name" value="DSBA"/>
    <property type="match status" value="1"/>
</dbReference>
<organism evidence="3 4">
    <name type="scientific">Prymnesium parvum</name>
    <name type="common">Toxic golden alga</name>
    <dbReference type="NCBI Taxonomy" id="97485"/>
    <lineage>
        <taxon>Eukaryota</taxon>
        <taxon>Haptista</taxon>
        <taxon>Haptophyta</taxon>
        <taxon>Prymnesiophyceae</taxon>
        <taxon>Prymnesiales</taxon>
        <taxon>Prymnesiaceae</taxon>
        <taxon>Prymnesium</taxon>
    </lineage>
</organism>
<dbReference type="EMBL" id="JBGBPQ010000005">
    <property type="protein sequence ID" value="KAL1524422.1"/>
    <property type="molecule type" value="Genomic_DNA"/>
</dbReference>
<dbReference type="InterPro" id="IPR036249">
    <property type="entry name" value="Thioredoxin-like_sf"/>
</dbReference>
<evidence type="ECO:0000259" key="2">
    <source>
        <dbReference type="Pfam" id="PF01323"/>
    </source>
</evidence>
<dbReference type="SUPFAM" id="SSF52833">
    <property type="entry name" value="Thioredoxin-like"/>
    <property type="match status" value="1"/>
</dbReference>
<comment type="caution">
    <text evidence="3">The sequence shown here is derived from an EMBL/GenBank/DDBJ whole genome shotgun (WGS) entry which is preliminary data.</text>
</comment>
<keyword evidence="4" id="KW-1185">Reference proteome</keyword>
<dbReference type="GO" id="GO:0016491">
    <property type="term" value="F:oxidoreductase activity"/>
    <property type="evidence" value="ECO:0007669"/>
    <property type="project" value="InterPro"/>
</dbReference>
<protein>
    <recommendedName>
        <fullName evidence="2">DSBA-like thioredoxin domain-containing protein</fullName>
    </recommendedName>
</protein>
<gene>
    <name evidence="3" type="ORF">AB1Y20_019317</name>
</gene>
<name>A0AB34JTS4_PRYPA</name>
<feature type="domain" description="DSBA-like thioredoxin" evidence="2">
    <location>
        <begin position="28"/>
        <end position="187"/>
    </location>
</feature>